<protein>
    <submittedName>
        <fullName evidence="2">Uncharacterized protein</fullName>
    </submittedName>
</protein>
<name>A0ABQ6UJ47_9ACTN</name>
<evidence type="ECO:0000256" key="1">
    <source>
        <dbReference type="SAM" id="SignalP"/>
    </source>
</evidence>
<accession>A0ABQ6UJ47</accession>
<reference evidence="2 3" key="1">
    <citation type="submission" date="2019-09" db="EMBL/GenBank/DDBJ databases">
        <title>High taxonomic diversity of Micromonospora strains isolated from Medicago sativa nodules in different geographical locations.</title>
        <authorList>
            <person name="Martinez-Hidalgo P."/>
            <person name="Flores-Felix J.D."/>
            <person name="Velazquez E."/>
            <person name="Brau L."/>
            <person name="Trujillo M.E."/>
            <person name="Martinez-Molina E."/>
        </authorList>
    </citation>
    <scope>NUCLEOTIDE SEQUENCE [LARGE SCALE GENOMIC DNA]</scope>
    <source>
        <strain evidence="2 3">ALFB5</strain>
    </source>
</reference>
<comment type="caution">
    <text evidence="2">The sequence shown here is derived from an EMBL/GenBank/DDBJ whole genome shotgun (WGS) entry which is preliminary data.</text>
</comment>
<dbReference type="RefSeq" id="WP_013283889.1">
    <property type="nucleotide sequence ID" value="NZ_CBDRIO010000005.1"/>
</dbReference>
<gene>
    <name evidence="2" type="ORF">F6X54_12875</name>
</gene>
<sequence length="121" mass="12555">MSSNLATSKRRGLLGGLSAVALATAAGALMVPSAAQAHTSTVDLSRSGCSYAGQSSHGYAKTWKGSGSCSGHAWLRVNWAGNVSSWSHDASKVEFYAPGNNGIVWSEHKSCETCGSKKINH</sequence>
<dbReference type="Proteomes" id="UP000471364">
    <property type="component" value="Unassembled WGS sequence"/>
</dbReference>
<dbReference type="EMBL" id="WAAR01000047">
    <property type="protein sequence ID" value="KAB1114991.1"/>
    <property type="molecule type" value="Genomic_DNA"/>
</dbReference>
<evidence type="ECO:0000313" key="3">
    <source>
        <dbReference type="Proteomes" id="UP000471364"/>
    </source>
</evidence>
<organism evidence="2 3">
    <name type="scientific">Micromonospora aurantiaca</name>
    <name type="common">nom. illeg.</name>
    <dbReference type="NCBI Taxonomy" id="47850"/>
    <lineage>
        <taxon>Bacteria</taxon>
        <taxon>Bacillati</taxon>
        <taxon>Actinomycetota</taxon>
        <taxon>Actinomycetes</taxon>
        <taxon>Micromonosporales</taxon>
        <taxon>Micromonosporaceae</taxon>
        <taxon>Micromonospora</taxon>
    </lineage>
</organism>
<feature type="signal peptide" evidence="1">
    <location>
        <begin position="1"/>
        <end position="37"/>
    </location>
</feature>
<evidence type="ECO:0000313" key="2">
    <source>
        <dbReference type="EMBL" id="KAB1114991.1"/>
    </source>
</evidence>
<dbReference type="InterPro" id="IPR006311">
    <property type="entry name" value="TAT_signal"/>
</dbReference>
<keyword evidence="3" id="KW-1185">Reference proteome</keyword>
<feature type="chain" id="PRO_5045357221" evidence="1">
    <location>
        <begin position="38"/>
        <end position="121"/>
    </location>
</feature>
<proteinExistence type="predicted"/>
<dbReference type="PROSITE" id="PS51318">
    <property type="entry name" value="TAT"/>
    <property type="match status" value="1"/>
</dbReference>
<keyword evidence="1" id="KW-0732">Signal</keyword>